<organism evidence="2 3">
    <name type="scientific">Araneus ventricosus</name>
    <name type="common">Orbweaver spider</name>
    <name type="synonym">Epeira ventricosa</name>
    <dbReference type="NCBI Taxonomy" id="182803"/>
    <lineage>
        <taxon>Eukaryota</taxon>
        <taxon>Metazoa</taxon>
        <taxon>Ecdysozoa</taxon>
        <taxon>Arthropoda</taxon>
        <taxon>Chelicerata</taxon>
        <taxon>Arachnida</taxon>
        <taxon>Araneae</taxon>
        <taxon>Araneomorphae</taxon>
        <taxon>Entelegynae</taxon>
        <taxon>Araneoidea</taxon>
        <taxon>Araneidae</taxon>
        <taxon>Araneus</taxon>
    </lineage>
</organism>
<proteinExistence type="predicted"/>
<dbReference type="InterPro" id="IPR041362">
    <property type="entry name" value="TIG2_plexin"/>
</dbReference>
<dbReference type="OrthoDB" id="7353484at2759"/>
<dbReference type="EMBL" id="BGPR01163799">
    <property type="protein sequence ID" value="GBM05654.1"/>
    <property type="molecule type" value="Genomic_DNA"/>
</dbReference>
<keyword evidence="3" id="KW-1185">Reference proteome</keyword>
<evidence type="ECO:0000313" key="3">
    <source>
        <dbReference type="Proteomes" id="UP000499080"/>
    </source>
</evidence>
<dbReference type="AlphaFoldDB" id="A0A4Y2CP12"/>
<dbReference type="Pfam" id="PF18020">
    <property type="entry name" value="TIG_2"/>
    <property type="match status" value="1"/>
</dbReference>
<gene>
    <name evidence="2" type="ORF">AVEN_85794_1</name>
</gene>
<protein>
    <recommendedName>
        <fullName evidence="1">Plexin TIG domain-containing protein</fullName>
    </recommendedName>
</protein>
<accession>A0A4Y2CP12</accession>
<evidence type="ECO:0000313" key="2">
    <source>
        <dbReference type="EMBL" id="GBM05654.1"/>
    </source>
</evidence>
<reference evidence="2 3" key="1">
    <citation type="journal article" date="2019" name="Sci. Rep.">
        <title>Orb-weaving spider Araneus ventricosus genome elucidates the spidroin gene catalogue.</title>
        <authorList>
            <person name="Kono N."/>
            <person name="Nakamura H."/>
            <person name="Ohtoshi R."/>
            <person name="Moran D.A.P."/>
            <person name="Shinohara A."/>
            <person name="Yoshida Y."/>
            <person name="Fujiwara M."/>
            <person name="Mori M."/>
            <person name="Tomita M."/>
            <person name="Arakawa K."/>
        </authorList>
    </citation>
    <scope>NUCLEOTIDE SEQUENCE [LARGE SCALE GENOMIC DNA]</scope>
</reference>
<sequence>MRFLCQFDIEGRVKQVNAQLIGEIMYCEEMVFSYSIQAPNFTAAFAVIWNVNKTFDNPENIHGMNMKLSSELPEEHFSLLNFSKLIFVSLQCSSSDVRAWPRAAASAWNSLKNTSVVGIRTQTTPAKCMSTATAYQLCG</sequence>
<feature type="domain" description="Plexin TIG" evidence="1">
    <location>
        <begin position="2"/>
        <end position="62"/>
    </location>
</feature>
<comment type="caution">
    <text evidence="2">The sequence shown here is derived from an EMBL/GenBank/DDBJ whole genome shotgun (WGS) entry which is preliminary data.</text>
</comment>
<name>A0A4Y2CP12_ARAVE</name>
<dbReference type="Proteomes" id="UP000499080">
    <property type="component" value="Unassembled WGS sequence"/>
</dbReference>
<evidence type="ECO:0000259" key="1">
    <source>
        <dbReference type="Pfam" id="PF18020"/>
    </source>
</evidence>